<dbReference type="GO" id="GO:0003735">
    <property type="term" value="F:structural constituent of ribosome"/>
    <property type="evidence" value="ECO:0007669"/>
    <property type="project" value="UniProtKB-UniRule"/>
</dbReference>
<evidence type="ECO:0000313" key="6">
    <source>
        <dbReference type="EMBL" id="KAK2187555.1"/>
    </source>
</evidence>
<keyword evidence="2 4" id="KW-0689">Ribosomal protein</keyword>
<accession>A0AAD9P3P5</accession>
<sequence>MAKSKNHTAHNQNRKQHRNSIKRPRACRYPSMRGVDPKYLRNTRFAKKHNKTAAQIAKKAAP</sequence>
<keyword evidence="7" id="KW-1185">Reference proteome</keyword>
<dbReference type="Proteomes" id="UP001209878">
    <property type="component" value="Unassembled WGS sequence"/>
</dbReference>
<evidence type="ECO:0000313" key="7">
    <source>
        <dbReference type="Proteomes" id="UP001209878"/>
    </source>
</evidence>
<organism evidence="6 7">
    <name type="scientific">Ridgeia piscesae</name>
    <name type="common">Tubeworm</name>
    <dbReference type="NCBI Taxonomy" id="27915"/>
    <lineage>
        <taxon>Eukaryota</taxon>
        <taxon>Metazoa</taxon>
        <taxon>Spiralia</taxon>
        <taxon>Lophotrochozoa</taxon>
        <taxon>Annelida</taxon>
        <taxon>Polychaeta</taxon>
        <taxon>Sedentaria</taxon>
        <taxon>Canalipalpata</taxon>
        <taxon>Sabellida</taxon>
        <taxon>Siboglinidae</taxon>
        <taxon>Ridgeia</taxon>
    </lineage>
</organism>
<dbReference type="PANTHER" id="PTHR12884:SF0">
    <property type="entry name" value="60S RIBOSOMAL PROTEIN L29"/>
    <property type="match status" value="1"/>
</dbReference>
<protein>
    <recommendedName>
        <fullName evidence="4">60S ribosomal protein L29</fullName>
    </recommendedName>
</protein>
<dbReference type="EMBL" id="JAODUO010000162">
    <property type="protein sequence ID" value="KAK2187555.1"/>
    <property type="molecule type" value="Genomic_DNA"/>
</dbReference>
<keyword evidence="3 4" id="KW-0687">Ribonucleoprotein</keyword>
<evidence type="ECO:0000256" key="5">
    <source>
        <dbReference type="SAM" id="MobiDB-lite"/>
    </source>
</evidence>
<dbReference type="Pfam" id="PF01779">
    <property type="entry name" value="Ribosomal_L29e"/>
    <property type="match status" value="1"/>
</dbReference>
<proteinExistence type="inferred from homology"/>
<feature type="compositionally biased region" description="Basic residues" evidence="5">
    <location>
        <begin position="1"/>
        <end position="26"/>
    </location>
</feature>
<dbReference type="Gene3D" id="6.10.140.1730">
    <property type="match status" value="1"/>
</dbReference>
<dbReference type="PANTHER" id="PTHR12884">
    <property type="entry name" value="60S RIBOSOMAL PROTEIN L29"/>
    <property type="match status" value="1"/>
</dbReference>
<name>A0AAD9P3P5_RIDPI</name>
<dbReference type="InterPro" id="IPR002673">
    <property type="entry name" value="Ribosomal_eL29"/>
</dbReference>
<gene>
    <name evidence="6" type="ORF">NP493_162g06024</name>
</gene>
<dbReference type="GO" id="GO:0002181">
    <property type="term" value="P:cytoplasmic translation"/>
    <property type="evidence" value="ECO:0007669"/>
    <property type="project" value="TreeGrafter"/>
</dbReference>
<evidence type="ECO:0000256" key="3">
    <source>
        <dbReference type="ARBA" id="ARBA00023274"/>
    </source>
</evidence>
<evidence type="ECO:0000256" key="4">
    <source>
        <dbReference type="RuleBase" id="RU364026"/>
    </source>
</evidence>
<comment type="caution">
    <text evidence="6">The sequence shown here is derived from an EMBL/GenBank/DDBJ whole genome shotgun (WGS) entry which is preliminary data.</text>
</comment>
<evidence type="ECO:0000256" key="2">
    <source>
        <dbReference type="ARBA" id="ARBA00022980"/>
    </source>
</evidence>
<dbReference type="AlphaFoldDB" id="A0AAD9P3P5"/>
<reference evidence="6" key="1">
    <citation type="journal article" date="2023" name="Mol. Biol. Evol.">
        <title>Third-Generation Sequencing Reveals the Adaptive Role of the Epigenome in Three Deep-Sea Polychaetes.</title>
        <authorList>
            <person name="Perez M."/>
            <person name="Aroh O."/>
            <person name="Sun Y."/>
            <person name="Lan Y."/>
            <person name="Juniper S.K."/>
            <person name="Young C.R."/>
            <person name="Angers B."/>
            <person name="Qian P.Y."/>
        </authorList>
    </citation>
    <scope>NUCLEOTIDE SEQUENCE</scope>
    <source>
        <strain evidence="6">R07B-5</strain>
    </source>
</reference>
<feature type="region of interest" description="Disordered" evidence="5">
    <location>
        <begin position="1"/>
        <end position="35"/>
    </location>
</feature>
<comment type="similarity">
    <text evidence="1 4">Belongs to the eukaryotic ribosomal protein eL29 family.</text>
</comment>
<dbReference type="GO" id="GO:0022625">
    <property type="term" value="C:cytosolic large ribosomal subunit"/>
    <property type="evidence" value="ECO:0007669"/>
    <property type="project" value="TreeGrafter"/>
</dbReference>
<evidence type="ECO:0000256" key="1">
    <source>
        <dbReference type="ARBA" id="ARBA00010247"/>
    </source>
</evidence>